<name>A0ABU3Y4Y8_9SPHN</name>
<dbReference type="Proteomes" id="UP001273531">
    <property type="component" value="Unassembled WGS sequence"/>
</dbReference>
<evidence type="ECO:0008006" key="4">
    <source>
        <dbReference type="Google" id="ProtNLM"/>
    </source>
</evidence>
<keyword evidence="3" id="KW-1185">Reference proteome</keyword>
<dbReference type="RefSeq" id="WP_317225649.1">
    <property type="nucleotide sequence ID" value="NZ_JAWJEJ010000001.1"/>
</dbReference>
<protein>
    <recommendedName>
        <fullName evidence="4">Lipoprotein</fullName>
    </recommendedName>
</protein>
<feature type="signal peptide" evidence="1">
    <location>
        <begin position="1"/>
        <end position="20"/>
    </location>
</feature>
<evidence type="ECO:0000256" key="1">
    <source>
        <dbReference type="SAM" id="SignalP"/>
    </source>
</evidence>
<accession>A0ABU3Y4Y8</accession>
<dbReference type="EMBL" id="JAWJEJ010000001">
    <property type="protein sequence ID" value="MDV3456468.1"/>
    <property type="molecule type" value="Genomic_DNA"/>
</dbReference>
<evidence type="ECO:0000313" key="3">
    <source>
        <dbReference type="Proteomes" id="UP001273531"/>
    </source>
</evidence>
<sequence>MKLRTPLLALAAIGATPAYACSVVPGYRVPSNYELVDKADLVVLARVASGPASEALKDGNWGKPQVRLEPIRAIKGVLPAEPLAVSGYVSIDDRPTPRFPTPLHIVHPSALMGACIRQQYAVGALVVAVFKRDGKQFHQEGSPFARSVEDVEGVNGTWVRAADSYARIVALPAKERPAALEAEARRLLDSSDDTAAPAIAADMFAALEQLPD</sequence>
<reference evidence="2 3" key="1">
    <citation type="submission" date="2023-10" db="EMBL/GenBank/DDBJ databases">
        <title>Sphingomonas sp. HF-S4 16S ribosomal RNA gene Genome sequencing and assembly.</title>
        <authorList>
            <person name="Lee H."/>
        </authorList>
    </citation>
    <scope>NUCLEOTIDE SEQUENCE [LARGE SCALE GENOMIC DNA]</scope>
    <source>
        <strain evidence="2 3">HF-S4</strain>
    </source>
</reference>
<gene>
    <name evidence="2" type="ORF">RZN05_05690</name>
</gene>
<organism evidence="2 3">
    <name type="scientific">Sphingomonas agrestis</name>
    <dbReference type="NCBI Taxonomy" id="3080540"/>
    <lineage>
        <taxon>Bacteria</taxon>
        <taxon>Pseudomonadati</taxon>
        <taxon>Pseudomonadota</taxon>
        <taxon>Alphaproteobacteria</taxon>
        <taxon>Sphingomonadales</taxon>
        <taxon>Sphingomonadaceae</taxon>
        <taxon>Sphingomonas</taxon>
    </lineage>
</organism>
<evidence type="ECO:0000313" key="2">
    <source>
        <dbReference type="EMBL" id="MDV3456468.1"/>
    </source>
</evidence>
<feature type="chain" id="PRO_5046432988" description="Lipoprotein" evidence="1">
    <location>
        <begin position="21"/>
        <end position="212"/>
    </location>
</feature>
<keyword evidence="1" id="KW-0732">Signal</keyword>
<proteinExistence type="predicted"/>
<comment type="caution">
    <text evidence="2">The sequence shown here is derived from an EMBL/GenBank/DDBJ whole genome shotgun (WGS) entry which is preliminary data.</text>
</comment>